<comment type="similarity">
    <text evidence="1">Belongs to the protein disulfide isomerase family.</text>
</comment>
<evidence type="ECO:0000313" key="4">
    <source>
        <dbReference type="EMBL" id="VVD02779.1"/>
    </source>
</evidence>
<dbReference type="PANTHER" id="PTHR45672">
    <property type="entry name" value="PROTEIN DISULFIDE-ISOMERASE C17H9.14C-RELATED"/>
    <property type="match status" value="1"/>
</dbReference>
<evidence type="ECO:0000256" key="2">
    <source>
        <dbReference type="SAM" id="SignalP"/>
    </source>
</evidence>
<evidence type="ECO:0000256" key="1">
    <source>
        <dbReference type="ARBA" id="ARBA00006347"/>
    </source>
</evidence>
<gene>
    <name evidence="4" type="ORF">LSINAPIS_LOCUS12921</name>
</gene>
<feature type="chain" id="PRO_5022661141" description="Thioredoxin domain-containing protein" evidence="2">
    <location>
        <begin position="24"/>
        <end position="623"/>
    </location>
</feature>
<dbReference type="PROSITE" id="PS00194">
    <property type="entry name" value="THIOREDOXIN_1"/>
    <property type="match status" value="3"/>
</dbReference>
<dbReference type="GO" id="GO:0006457">
    <property type="term" value="P:protein folding"/>
    <property type="evidence" value="ECO:0007669"/>
    <property type="project" value="TreeGrafter"/>
</dbReference>
<dbReference type="EMBL" id="FZQP02006332">
    <property type="protein sequence ID" value="VVD02779.1"/>
    <property type="molecule type" value="Genomic_DNA"/>
</dbReference>
<keyword evidence="5" id="KW-1185">Reference proteome</keyword>
<dbReference type="PROSITE" id="PS51352">
    <property type="entry name" value="THIOREDOXIN_2"/>
    <property type="match status" value="3"/>
</dbReference>
<feature type="domain" description="Thioredoxin" evidence="3">
    <location>
        <begin position="271"/>
        <end position="378"/>
    </location>
</feature>
<dbReference type="GO" id="GO:0003756">
    <property type="term" value="F:protein disulfide isomerase activity"/>
    <property type="evidence" value="ECO:0007669"/>
    <property type="project" value="InterPro"/>
</dbReference>
<organism evidence="4 5">
    <name type="scientific">Leptidea sinapis</name>
    <dbReference type="NCBI Taxonomy" id="189913"/>
    <lineage>
        <taxon>Eukaryota</taxon>
        <taxon>Metazoa</taxon>
        <taxon>Ecdysozoa</taxon>
        <taxon>Arthropoda</taxon>
        <taxon>Hexapoda</taxon>
        <taxon>Insecta</taxon>
        <taxon>Pterygota</taxon>
        <taxon>Neoptera</taxon>
        <taxon>Endopterygota</taxon>
        <taxon>Lepidoptera</taxon>
        <taxon>Glossata</taxon>
        <taxon>Ditrysia</taxon>
        <taxon>Papilionoidea</taxon>
        <taxon>Pieridae</taxon>
        <taxon>Dismorphiinae</taxon>
        <taxon>Leptidea</taxon>
    </lineage>
</organism>
<dbReference type="InterPro" id="IPR046374">
    <property type="entry name" value="PDI_a_PDIR"/>
</dbReference>
<reference evidence="4 5" key="1">
    <citation type="submission" date="2017-07" db="EMBL/GenBank/DDBJ databases">
        <authorList>
            <person name="Talla V."/>
            <person name="Backstrom N."/>
        </authorList>
    </citation>
    <scope>NUCLEOTIDE SEQUENCE [LARGE SCALE GENOMIC DNA]</scope>
</reference>
<dbReference type="Pfam" id="PF00085">
    <property type="entry name" value="Thioredoxin"/>
    <property type="match status" value="4"/>
</dbReference>
<dbReference type="InterPro" id="IPR013766">
    <property type="entry name" value="Thioredoxin_domain"/>
</dbReference>
<proteinExistence type="inferred from homology"/>
<dbReference type="Proteomes" id="UP000324832">
    <property type="component" value="Unassembled WGS sequence"/>
</dbReference>
<protein>
    <recommendedName>
        <fullName evidence="3">Thioredoxin domain-containing protein</fullName>
    </recommendedName>
</protein>
<name>A0A5E4QX60_9NEOP</name>
<dbReference type="PANTHER" id="PTHR45672:SF2">
    <property type="entry name" value="PROTEIN DISULFIDE-ISOMERASE A5"/>
    <property type="match status" value="1"/>
</dbReference>
<dbReference type="InterPro" id="IPR017937">
    <property type="entry name" value="Thioredoxin_CS"/>
</dbReference>
<dbReference type="InterPro" id="IPR051063">
    <property type="entry name" value="PDI"/>
</dbReference>
<dbReference type="CDD" id="cd02997">
    <property type="entry name" value="PDI_a_PDIR"/>
    <property type="match status" value="1"/>
</dbReference>
<evidence type="ECO:0000313" key="5">
    <source>
        <dbReference type="Proteomes" id="UP000324832"/>
    </source>
</evidence>
<accession>A0A5E4QX60</accession>
<dbReference type="PRINTS" id="PR00421">
    <property type="entry name" value="THIOREDOXIN"/>
</dbReference>
<dbReference type="InterPro" id="IPR036249">
    <property type="entry name" value="Thioredoxin-like_sf"/>
</dbReference>
<feature type="domain" description="Thioredoxin" evidence="3">
    <location>
        <begin position="379"/>
        <end position="504"/>
    </location>
</feature>
<dbReference type="Gene3D" id="3.40.30.10">
    <property type="entry name" value="Glutaredoxin"/>
    <property type="match status" value="5"/>
</dbReference>
<sequence length="623" mass="70755">MHRHLLILCFVLLLYIIPDSGLAKKQSSLTQIDDIKEFKKLTKSKTNILVLFINNNKKVHHLLNIFKEVAEKLKARATLVTIDCTSQFGKKLCKKLKINADVPYSIKHYKNGEFNKDYDRQETVNSLSNFLLDPNAEDPWEEDPSAADVHHLTDGKALTNFLKKGASTAMKAMVLFYAPWCGYCKILKPEYVKAAGELQSEAMLAAIDVSKPGNSKLRTEYNITGFPTILYYERGQFRYVYNGDNKLEAIVKFVKNPSSQPEKVESVPDPWDVDTQLLHLTGDNFDSTLAQIEHAVVVFYAPWCGHCKNLKPELIKAEERLRNEKMNGKIAAVDATAHKELGSRYNVKGYPSIKYFNYGQFKYDINARTEAAVVNFLKNPQEPPKSDPEVPWRDEESSVRHLSSNTFKQALRKIKHALVMFYAPWCGHCKRSKPEYIKAAETFADNLLVMFGAVDCTVETGLCSELHVKSYPTFKYYKYYDSAEDYTGGRKTADFVQFIHTQISVSQEQQKGVKKHDQTGFGVNVIIGNDGNYETVLGCDHCNEVKPNFSRLATKLKSDKINVNIVAVDAMENPKVSDFAGIKSLPTFKLYSSLKELRVYDGDRSIEDMYTFCKTAQKVNDEL</sequence>
<evidence type="ECO:0000259" key="3">
    <source>
        <dbReference type="PROSITE" id="PS51352"/>
    </source>
</evidence>
<dbReference type="AlphaFoldDB" id="A0A5E4QX60"/>
<feature type="signal peptide" evidence="2">
    <location>
        <begin position="1"/>
        <end position="23"/>
    </location>
</feature>
<feature type="domain" description="Thioredoxin" evidence="3">
    <location>
        <begin position="127"/>
        <end position="259"/>
    </location>
</feature>
<keyword evidence="2" id="KW-0732">Signal</keyword>
<dbReference type="SUPFAM" id="SSF52833">
    <property type="entry name" value="Thioredoxin-like"/>
    <property type="match status" value="5"/>
</dbReference>
<dbReference type="GO" id="GO:0005783">
    <property type="term" value="C:endoplasmic reticulum"/>
    <property type="evidence" value="ECO:0007669"/>
    <property type="project" value="TreeGrafter"/>
</dbReference>